<evidence type="ECO:0000256" key="9">
    <source>
        <dbReference type="SAM" id="MobiDB-lite"/>
    </source>
</evidence>
<feature type="non-terminal residue" evidence="11">
    <location>
        <position position="124"/>
    </location>
</feature>
<dbReference type="RefSeq" id="XP_025378003.1">
    <property type="nucleotide sequence ID" value="XM_025518839.1"/>
</dbReference>
<dbReference type="GO" id="GO:0043565">
    <property type="term" value="F:sequence-specific DNA binding"/>
    <property type="evidence" value="ECO:0007669"/>
    <property type="project" value="InterPro"/>
</dbReference>
<dbReference type="Gene3D" id="1.10.10.10">
    <property type="entry name" value="Winged helix-like DNA-binding domain superfamily/Winged helix DNA-binding domain"/>
    <property type="match status" value="1"/>
</dbReference>
<evidence type="ECO:0000313" key="12">
    <source>
        <dbReference type="Proteomes" id="UP000245768"/>
    </source>
</evidence>
<dbReference type="GeneID" id="37040755"/>
<feature type="region of interest" description="Disordered" evidence="9">
    <location>
        <begin position="1"/>
        <end position="22"/>
    </location>
</feature>
<keyword evidence="6" id="KW-0539">Nucleus</keyword>
<evidence type="ECO:0000256" key="7">
    <source>
        <dbReference type="ARBA" id="ARBA00062171"/>
    </source>
</evidence>
<dbReference type="Pfam" id="PF00447">
    <property type="entry name" value="HSF_DNA-bind"/>
    <property type="match status" value="1"/>
</dbReference>
<keyword evidence="3" id="KW-0805">Transcription regulation</keyword>
<keyword evidence="4 11" id="KW-0238">DNA-binding</keyword>
<reference evidence="11 12" key="1">
    <citation type="journal article" date="2018" name="Mol. Biol. Evol.">
        <title>Broad Genomic Sampling Reveals a Smut Pathogenic Ancestry of the Fungal Clade Ustilaginomycotina.</title>
        <authorList>
            <person name="Kijpornyongpan T."/>
            <person name="Mondo S.J."/>
            <person name="Barry K."/>
            <person name="Sandor L."/>
            <person name="Lee J."/>
            <person name="Lipzen A."/>
            <person name="Pangilinan J."/>
            <person name="LaButti K."/>
            <person name="Hainaut M."/>
            <person name="Henrissat B."/>
            <person name="Grigoriev I.V."/>
            <person name="Spatafora J.W."/>
            <person name="Aime M.C."/>
        </authorList>
    </citation>
    <scope>NUCLEOTIDE SEQUENCE [LARGE SCALE GENOMIC DNA]</scope>
    <source>
        <strain evidence="11 12">MCA 4198</strain>
    </source>
</reference>
<dbReference type="EMBL" id="KZ819636">
    <property type="protein sequence ID" value="PWN90805.1"/>
    <property type="molecule type" value="Genomic_DNA"/>
</dbReference>
<keyword evidence="12" id="KW-1185">Reference proteome</keyword>
<evidence type="ECO:0000259" key="10">
    <source>
        <dbReference type="SMART" id="SM00415"/>
    </source>
</evidence>
<dbReference type="GO" id="GO:0003700">
    <property type="term" value="F:DNA-binding transcription factor activity"/>
    <property type="evidence" value="ECO:0007669"/>
    <property type="project" value="InterPro"/>
</dbReference>
<dbReference type="SMART" id="SM00415">
    <property type="entry name" value="HSF"/>
    <property type="match status" value="1"/>
</dbReference>
<evidence type="ECO:0000256" key="4">
    <source>
        <dbReference type="ARBA" id="ARBA00023125"/>
    </source>
</evidence>
<dbReference type="InterPro" id="IPR036388">
    <property type="entry name" value="WH-like_DNA-bd_sf"/>
</dbReference>
<evidence type="ECO:0000256" key="3">
    <source>
        <dbReference type="ARBA" id="ARBA00023015"/>
    </source>
</evidence>
<name>A0A316YSU8_9BASI</name>
<gene>
    <name evidence="11" type="ORF">FA10DRAFT_230985</name>
</gene>
<dbReference type="AlphaFoldDB" id="A0A316YSU8"/>
<dbReference type="Proteomes" id="UP000245768">
    <property type="component" value="Unassembled WGS sequence"/>
</dbReference>
<dbReference type="GO" id="GO:0005634">
    <property type="term" value="C:nucleus"/>
    <property type="evidence" value="ECO:0007669"/>
    <property type="project" value="UniProtKB-SubCell"/>
</dbReference>
<proteinExistence type="inferred from homology"/>
<accession>A0A316YSU8</accession>
<dbReference type="InterPro" id="IPR000232">
    <property type="entry name" value="HSF_DNA-bd"/>
</dbReference>
<dbReference type="FunFam" id="1.10.10.10:FF:000027">
    <property type="entry name" value="Heat shock transcription factor 1"/>
    <property type="match status" value="1"/>
</dbReference>
<dbReference type="PANTHER" id="PTHR10015">
    <property type="entry name" value="HEAT SHOCK TRANSCRIPTION FACTOR"/>
    <property type="match status" value="1"/>
</dbReference>
<dbReference type="PRINTS" id="PR00056">
    <property type="entry name" value="HSFDOMAIN"/>
</dbReference>
<sequence length="124" mass="14032">MIHPSLAGLPGAGGSAGGSKQQPSFVSKLYSMLEDDSIEDMIAWGPSGTVFSVANPAEFSRIVLPNWFKHSNWQSFVRQLNMYGFHKVNHTYQGTPDDEIQVWEFKHPSFRRGEIHLLNDIKRK</sequence>
<comment type="subcellular location">
    <subcellularLocation>
        <location evidence="1">Nucleus</location>
    </subcellularLocation>
</comment>
<feature type="domain" description="HSF-type DNA-binding" evidence="10">
    <location>
        <begin position="21"/>
        <end position="124"/>
    </location>
</feature>
<evidence type="ECO:0000256" key="5">
    <source>
        <dbReference type="ARBA" id="ARBA00023163"/>
    </source>
</evidence>
<dbReference type="InParanoid" id="A0A316YSU8"/>
<comment type="similarity">
    <text evidence="2 8">Belongs to the HSF family.</text>
</comment>
<dbReference type="PANTHER" id="PTHR10015:SF427">
    <property type="entry name" value="HEAT SHOCK FACTOR PROTEIN"/>
    <property type="match status" value="1"/>
</dbReference>
<dbReference type="OrthoDB" id="60033at2759"/>
<evidence type="ECO:0000256" key="8">
    <source>
        <dbReference type="RuleBase" id="RU004020"/>
    </source>
</evidence>
<protein>
    <submittedName>
        <fullName evidence="11">Winged helix DNA-binding domain-containing protein</fullName>
    </submittedName>
</protein>
<evidence type="ECO:0000313" key="11">
    <source>
        <dbReference type="EMBL" id="PWN90805.1"/>
    </source>
</evidence>
<dbReference type="SUPFAM" id="SSF46785">
    <property type="entry name" value="Winged helix' DNA-binding domain"/>
    <property type="match status" value="1"/>
</dbReference>
<evidence type="ECO:0000256" key="2">
    <source>
        <dbReference type="ARBA" id="ARBA00006403"/>
    </source>
</evidence>
<organism evidence="11 12">
    <name type="scientific">Acaromyces ingoldii</name>
    <dbReference type="NCBI Taxonomy" id="215250"/>
    <lineage>
        <taxon>Eukaryota</taxon>
        <taxon>Fungi</taxon>
        <taxon>Dikarya</taxon>
        <taxon>Basidiomycota</taxon>
        <taxon>Ustilaginomycotina</taxon>
        <taxon>Exobasidiomycetes</taxon>
        <taxon>Exobasidiales</taxon>
        <taxon>Cryptobasidiaceae</taxon>
        <taxon>Acaromyces</taxon>
    </lineage>
</organism>
<keyword evidence="5" id="KW-0804">Transcription</keyword>
<evidence type="ECO:0000256" key="6">
    <source>
        <dbReference type="ARBA" id="ARBA00023242"/>
    </source>
</evidence>
<dbReference type="STRING" id="215250.A0A316YSU8"/>
<comment type="subunit">
    <text evidence="7">Homotrimer. Homotrimerization increases the affinity of HSF1 to DNA. Interacts with transcriptional coregulator SSA1 on chromatin.</text>
</comment>
<evidence type="ECO:0000256" key="1">
    <source>
        <dbReference type="ARBA" id="ARBA00004123"/>
    </source>
</evidence>
<dbReference type="InterPro" id="IPR036390">
    <property type="entry name" value="WH_DNA-bd_sf"/>
</dbReference>